<keyword evidence="6" id="KW-0456">Lyase</keyword>
<name>A0AAN0IBR9_AMPQE</name>
<dbReference type="GO" id="GO:0016301">
    <property type="term" value="F:kinase activity"/>
    <property type="evidence" value="ECO:0007669"/>
    <property type="project" value="UniProtKB-KW"/>
</dbReference>
<dbReference type="GO" id="GO:0004730">
    <property type="term" value="F:pseudouridylate synthase activity"/>
    <property type="evidence" value="ECO:0007669"/>
    <property type="project" value="InterPro"/>
</dbReference>
<keyword evidence="5" id="KW-0464">Manganese</keyword>
<keyword evidence="2" id="KW-0479">Metal-binding</keyword>
<evidence type="ECO:0000313" key="9">
    <source>
        <dbReference type="EnsemblMetazoa" id="XP_003384851.1"/>
    </source>
</evidence>
<keyword evidence="7" id="KW-0326">Glycosidase</keyword>
<keyword evidence="1" id="KW-0808">Transferase</keyword>
<keyword evidence="3" id="KW-0418">Kinase</keyword>
<evidence type="ECO:0000256" key="2">
    <source>
        <dbReference type="ARBA" id="ARBA00022723"/>
    </source>
</evidence>
<sequence length="682" mass="73591">MLSSFLQRTVFHSIRRGASSRGRFRNFINISPEVKEALHCGKPVVALETTILTHGMPYPHNRETALVVEEIVRSHSVVPATIGVIDGKIHVGLTSSQLDQLADPEEPKVKISCRDLPVACSKGLSGGTTVSGTLFIANSVNIKIFVTGGMGGVHRHGNISFDISSDLTQLSRTPVGVVSSGIKSILDIPRTLELLETLGITVVTFGPSKEFPAFFTPKSGCYVDNNMETPLDCARLLDANARQETNSGLLIAVPIPTDVACEGLAVEDAIQVALKEADTSNVTGKEVTPFILKRVNELTKGESLKANIALIKNNASVGSKIANELSQLRQYPCETRHFIPPMQNLTTPSNYQPVIVGGSIIDIVVKAKTTPITREGTIPGSLWSCDGGVGRNIAEYLARRDCNPLLVSVVGEDENGGKIKRRLTELKMSTRGILVKEGASTASYCVVLEESGEVHCGIGDLEINKHLTVDWVKQFSTVPPSFLCFDANIPIHVITYICNTFSQYNTPIWFEPTCVRNSVKPITSGVIDKITYASPNLSELHCMHNSLVENEKQAPPLNVSNLEDIINTVLSLSDPLLYNGMQNLLVTLGTHGLMYVTKDEALLYPSAPSGYPVSILNVSGAGDCLVGGVISSLLEGHSIDASIKIGLLSAHTSLRSSETVAIPNQTDFGDWMKVESIICKRK</sequence>
<evidence type="ECO:0000256" key="3">
    <source>
        <dbReference type="ARBA" id="ARBA00022777"/>
    </source>
</evidence>
<evidence type="ECO:0000256" key="6">
    <source>
        <dbReference type="ARBA" id="ARBA00023239"/>
    </source>
</evidence>
<keyword evidence="4" id="KW-0378">Hydrolase</keyword>
<keyword evidence="10" id="KW-1185">Reference proteome</keyword>
<dbReference type="PANTHER" id="PTHR42909">
    <property type="entry name" value="ZGC:136858"/>
    <property type="match status" value="1"/>
</dbReference>
<evidence type="ECO:0000256" key="5">
    <source>
        <dbReference type="ARBA" id="ARBA00023211"/>
    </source>
</evidence>
<dbReference type="SUPFAM" id="SSF53613">
    <property type="entry name" value="Ribokinase-like"/>
    <property type="match status" value="1"/>
</dbReference>
<proteinExistence type="inferred from homology"/>
<dbReference type="PROSITE" id="PS00584">
    <property type="entry name" value="PFKB_KINASES_2"/>
    <property type="match status" value="1"/>
</dbReference>
<dbReference type="GO" id="GO:0005737">
    <property type="term" value="C:cytoplasm"/>
    <property type="evidence" value="ECO:0007669"/>
    <property type="project" value="TreeGrafter"/>
</dbReference>
<reference evidence="9" key="2">
    <citation type="submission" date="2024-06" db="UniProtKB">
        <authorList>
            <consortium name="EnsemblMetazoa"/>
        </authorList>
    </citation>
    <scope>IDENTIFICATION</scope>
</reference>
<dbReference type="EnsemblMetazoa" id="XM_003384803.2">
    <property type="protein sequence ID" value="XP_003384851.1"/>
    <property type="gene ID" value="LOC100636487"/>
</dbReference>
<dbReference type="PANTHER" id="PTHR42909:SF1">
    <property type="entry name" value="CARBOHYDRATE KINASE PFKB DOMAIN-CONTAINING PROTEIN"/>
    <property type="match status" value="1"/>
</dbReference>
<evidence type="ECO:0000256" key="7">
    <source>
        <dbReference type="ARBA" id="ARBA00023295"/>
    </source>
</evidence>
<dbReference type="GO" id="GO:0046872">
    <property type="term" value="F:metal ion binding"/>
    <property type="evidence" value="ECO:0007669"/>
    <property type="project" value="UniProtKB-KW"/>
</dbReference>
<dbReference type="HAMAP" id="MF_01876">
    <property type="entry name" value="PsiMP_glycosidase"/>
    <property type="match status" value="1"/>
</dbReference>
<organism evidence="9 10">
    <name type="scientific">Amphimedon queenslandica</name>
    <name type="common">Sponge</name>
    <dbReference type="NCBI Taxonomy" id="400682"/>
    <lineage>
        <taxon>Eukaryota</taxon>
        <taxon>Metazoa</taxon>
        <taxon>Porifera</taxon>
        <taxon>Demospongiae</taxon>
        <taxon>Heteroscleromorpha</taxon>
        <taxon>Haplosclerida</taxon>
        <taxon>Niphatidae</taxon>
        <taxon>Amphimedon</taxon>
    </lineage>
</organism>
<evidence type="ECO:0000313" key="10">
    <source>
        <dbReference type="Proteomes" id="UP000007879"/>
    </source>
</evidence>
<evidence type="ECO:0000256" key="1">
    <source>
        <dbReference type="ARBA" id="ARBA00022679"/>
    </source>
</evidence>
<protein>
    <recommendedName>
        <fullName evidence="8">Carbohydrate kinase PfkB domain-containing protein</fullName>
    </recommendedName>
</protein>
<dbReference type="Pfam" id="PF04227">
    <property type="entry name" value="Indigoidine_A"/>
    <property type="match status" value="1"/>
</dbReference>
<dbReference type="InterPro" id="IPR007342">
    <property type="entry name" value="PsuG"/>
</dbReference>
<evidence type="ECO:0000256" key="4">
    <source>
        <dbReference type="ARBA" id="ARBA00022801"/>
    </source>
</evidence>
<dbReference type="InterPro" id="IPR022830">
    <property type="entry name" value="Indigdn_synthA-like"/>
</dbReference>
<evidence type="ECO:0000259" key="8">
    <source>
        <dbReference type="Pfam" id="PF00294"/>
    </source>
</evidence>
<dbReference type="GeneID" id="100636487"/>
<dbReference type="AlphaFoldDB" id="A0AAN0IBR9"/>
<feature type="domain" description="Carbohydrate kinase PfkB" evidence="8">
    <location>
        <begin position="359"/>
        <end position="661"/>
    </location>
</feature>
<dbReference type="Proteomes" id="UP000007879">
    <property type="component" value="Unassembled WGS sequence"/>
</dbReference>
<dbReference type="InterPro" id="IPR002173">
    <property type="entry name" value="Carboh/pur_kinase_PfkB_CS"/>
</dbReference>
<dbReference type="RefSeq" id="XP_003384851.1">
    <property type="nucleotide sequence ID" value="XM_003384803.2"/>
</dbReference>
<dbReference type="Gene3D" id="3.40.1790.10">
    <property type="entry name" value="Indigoidine synthase domain"/>
    <property type="match status" value="1"/>
</dbReference>
<reference evidence="10" key="1">
    <citation type="journal article" date="2010" name="Nature">
        <title>The Amphimedon queenslandica genome and the evolution of animal complexity.</title>
        <authorList>
            <person name="Srivastava M."/>
            <person name="Simakov O."/>
            <person name="Chapman J."/>
            <person name="Fahey B."/>
            <person name="Gauthier M.E."/>
            <person name="Mitros T."/>
            <person name="Richards G.S."/>
            <person name="Conaco C."/>
            <person name="Dacre M."/>
            <person name="Hellsten U."/>
            <person name="Larroux C."/>
            <person name="Putnam N.H."/>
            <person name="Stanke M."/>
            <person name="Adamska M."/>
            <person name="Darling A."/>
            <person name="Degnan S.M."/>
            <person name="Oakley T.H."/>
            <person name="Plachetzki D.C."/>
            <person name="Zhai Y."/>
            <person name="Adamski M."/>
            <person name="Calcino A."/>
            <person name="Cummins S.F."/>
            <person name="Goodstein D.M."/>
            <person name="Harris C."/>
            <person name="Jackson D.J."/>
            <person name="Leys S.P."/>
            <person name="Shu S."/>
            <person name="Woodcroft B.J."/>
            <person name="Vervoort M."/>
            <person name="Kosik K.S."/>
            <person name="Manning G."/>
            <person name="Degnan B.M."/>
            <person name="Rokhsar D.S."/>
        </authorList>
    </citation>
    <scope>NUCLEOTIDE SEQUENCE [LARGE SCALE GENOMIC DNA]</scope>
</reference>
<dbReference type="KEGG" id="aqu:100636487"/>
<dbReference type="Pfam" id="PF00294">
    <property type="entry name" value="PfkB"/>
    <property type="match status" value="1"/>
</dbReference>
<accession>A0AAN0IBR9</accession>
<dbReference type="SUPFAM" id="SSF110581">
    <property type="entry name" value="Indigoidine synthase A-like"/>
    <property type="match status" value="1"/>
</dbReference>
<dbReference type="Gene3D" id="3.40.1190.20">
    <property type="match status" value="1"/>
</dbReference>
<dbReference type="GO" id="GO:0006796">
    <property type="term" value="P:phosphate-containing compound metabolic process"/>
    <property type="evidence" value="ECO:0007669"/>
    <property type="project" value="UniProtKB-ARBA"/>
</dbReference>
<dbReference type="InterPro" id="IPR011611">
    <property type="entry name" value="PfkB_dom"/>
</dbReference>
<dbReference type="InterPro" id="IPR029056">
    <property type="entry name" value="Ribokinase-like"/>
</dbReference>
<dbReference type="GO" id="GO:0016798">
    <property type="term" value="F:hydrolase activity, acting on glycosyl bonds"/>
    <property type="evidence" value="ECO:0007669"/>
    <property type="project" value="UniProtKB-KW"/>
</dbReference>